<organism evidence="3 4">
    <name type="scientific">[Myrmecia] bisecta</name>
    <dbReference type="NCBI Taxonomy" id="41462"/>
    <lineage>
        <taxon>Eukaryota</taxon>
        <taxon>Viridiplantae</taxon>
        <taxon>Chlorophyta</taxon>
        <taxon>core chlorophytes</taxon>
        <taxon>Trebouxiophyceae</taxon>
        <taxon>Trebouxiales</taxon>
        <taxon>Trebouxiaceae</taxon>
        <taxon>Myrmecia</taxon>
    </lineage>
</organism>
<dbReference type="EMBL" id="JALJOR010000003">
    <property type="protein sequence ID" value="KAK9819941.1"/>
    <property type="molecule type" value="Genomic_DNA"/>
</dbReference>
<evidence type="ECO:0000313" key="4">
    <source>
        <dbReference type="Proteomes" id="UP001489004"/>
    </source>
</evidence>
<dbReference type="Proteomes" id="UP001489004">
    <property type="component" value="Unassembled WGS sequence"/>
</dbReference>
<evidence type="ECO:0000259" key="2">
    <source>
        <dbReference type="Pfam" id="PF10172"/>
    </source>
</evidence>
<gene>
    <name evidence="3" type="ORF">WJX72_004185</name>
</gene>
<accession>A0AAW1QEU7</accession>
<feature type="region of interest" description="Disordered" evidence="1">
    <location>
        <begin position="73"/>
        <end position="109"/>
    </location>
</feature>
<evidence type="ECO:0000256" key="1">
    <source>
        <dbReference type="SAM" id="MobiDB-lite"/>
    </source>
</evidence>
<dbReference type="AlphaFoldDB" id="A0AAW1QEU7"/>
<protein>
    <recommendedName>
        <fullName evidence="2">DET1- and DDB1-associated protein 1 domain-containing protein</fullName>
    </recommendedName>
</protein>
<comment type="caution">
    <text evidence="3">The sequence shown here is derived from an EMBL/GenBank/DDBJ whole genome shotgun (WGS) entry which is preliminary data.</text>
</comment>
<keyword evidence="4" id="KW-1185">Reference proteome</keyword>
<name>A0AAW1QEU7_9CHLO</name>
<reference evidence="3 4" key="1">
    <citation type="journal article" date="2024" name="Nat. Commun.">
        <title>Phylogenomics reveals the evolutionary origins of lichenization in chlorophyte algae.</title>
        <authorList>
            <person name="Puginier C."/>
            <person name="Libourel C."/>
            <person name="Otte J."/>
            <person name="Skaloud P."/>
            <person name="Haon M."/>
            <person name="Grisel S."/>
            <person name="Petersen M."/>
            <person name="Berrin J.G."/>
            <person name="Delaux P.M."/>
            <person name="Dal Grande F."/>
            <person name="Keller J."/>
        </authorList>
    </citation>
    <scope>NUCLEOTIDE SEQUENCE [LARGE SCALE GENOMIC DNA]</scope>
    <source>
        <strain evidence="3 4">SAG 2043</strain>
    </source>
</reference>
<proteinExistence type="predicted"/>
<sequence length="109" mass="12377">MPDLADLPSRNPLLFSRLQQGKPRGLAPAHKEHLPQTYLALHDRTEAPAGQVVSNEATSILIREFYRIGLQQVTPSKKRATPEPDQHRHSKYPRHACSYEGSYQNIQSH</sequence>
<dbReference type="InterPro" id="IPR018276">
    <property type="entry name" value="DDA1_dom"/>
</dbReference>
<dbReference type="Pfam" id="PF10172">
    <property type="entry name" value="DDA1"/>
    <property type="match status" value="1"/>
</dbReference>
<feature type="domain" description="DET1- and DDB1-associated protein 1" evidence="2">
    <location>
        <begin position="4"/>
        <end position="66"/>
    </location>
</feature>
<evidence type="ECO:0000313" key="3">
    <source>
        <dbReference type="EMBL" id="KAK9819941.1"/>
    </source>
</evidence>